<accession>A0A6J7J3C1</accession>
<dbReference type="Gene3D" id="3.40.50.300">
    <property type="entry name" value="P-loop containing nucleotide triphosphate hydrolases"/>
    <property type="match status" value="1"/>
</dbReference>
<evidence type="ECO:0000256" key="4">
    <source>
        <dbReference type="ARBA" id="ARBA00022741"/>
    </source>
</evidence>
<evidence type="ECO:0000256" key="5">
    <source>
        <dbReference type="ARBA" id="ARBA00022777"/>
    </source>
</evidence>
<reference evidence="8" key="1">
    <citation type="submission" date="2020-05" db="EMBL/GenBank/DDBJ databases">
        <authorList>
            <person name="Chiriac C."/>
            <person name="Salcher M."/>
            <person name="Ghai R."/>
            <person name="Kavagutti S V."/>
        </authorList>
    </citation>
    <scope>NUCLEOTIDE SEQUENCE</scope>
</reference>
<dbReference type="EMBL" id="CAFBNG010000062">
    <property type="protein sequence ID" value="CAB4937833.1"/>
    <property type="molecule type" value="Genomic_DNA"/>
</dbReference>
<dbReference type="InterPro" id="IPR008144">
    <property type="entry name" value="Guanylate_kin-like_dom"/>
</dbReference>
<dbReference type="InterPro" id="IPR027417">
    <property type="entry name" value="P-loop_NTPase"/>
</dbReference>
<dbReference type="GO" id="GO:0005524">
    <property type="term" value="F:ATP binding"/>
    <property type="evidence" value="ECO:0007669"/>
    <property type="project" value="UniProtKB-KW"/>
</dbReference>
<dbReference type="InterPro" id="IPR055201">
    <property type="entry name" value="IHF-like_H2TH"/>
</dbReference>
<dbReference type="InterPro" id="IPR020590">
    <property type="entry name" value="Guanylate_kinase_CS"/>
</dbReference>
<keyword evidence="4" id="KW-0547">Nucleotide-binding</keyword>
<evidence type="ECO:0000313" key="8">
    <source>
        <dbReference type="EMBL" id="CAB4937833.1"/>
    </source>
</evidence>
<dbReference type="InterPro" id="IPR017665">
    <property type="entry name" value="Guanylate_kinase"/>
</dbReference>
<dbReference type="EC" id="2.7.4.8" evidence="2"/>
<dbReference type="GO" id="GO:0005829">
    <property type="term" value="C:cytosol"/>
    <property type="evidence" value="ECO:0007669"/>
    <property type="project" value="TreeGrafter"/>
</dbReference>
<keyword evidence="6" id="KW-0067">ATP-binding</keyword>
<dbReference type="HAMAP" id="MF_00328">
    <property type="entry name" value="Guanylate_kinase"/>
    <property type="match status" value="1"/>
</dbReference>
<dbReference type="CDD" id="cd00071">
    <property type="entry name" value="GMPK"/>
    <property type="match status" value="1"/>
</dbReference>
<comment type="similarity">
    <text evidence="1">Belongs to the guanylate kinase family.</text>
</comment>
<dbReference type="SMART" id="SM00072">
    <property type="entry name" value="GuKc"/>
    <property type="match status" value="1"/>
</dbReference>
<dbReference type="PROSITE" id="PS00856">
    <property type="entry name" value="GUANYLATE_KINASE_1"/>
    <property type="match status" value="1"/>
</dbReference>
<dbReference type="PROSITE" id="PS50052">
    <property type="entry name" value="GUANYLATE_KINASE_2"/>
    <property type="match status" value="1"/>
</dbReference>
<evidence type="ECO:0000256" key="6">
    <source>
        <dbReference type="ARBA" id="ARBA00022840"/>
    </source>
</evidence>
<dbReference type="PANTHER" id="PTHR23117:SF13">
    <property type="entry name" value="GUANYLATE KINASE"/>
    <property type="match status" value="1"/>
</dbReference>
<sequence>MALPPKLTKEQRDSALAIAAASRKRRAEIKSLLKSEQISIADVLEIGESDSAIAKLRVSELLAALPGWGSVRAMSMIERLEISPTRRVGGLGRAQREKLLAEFRIGAVIQRKYPGSLLVLSGPGGVGKSTVAAALRLRREFWVSISATTRSPRDYEIEGREYFFISDDEFASMVSRGDFLEWAEFAGAKYGTPKSAVIAALESGKNVLLEIDINGAMQVKASGLPSQLIFLAPPSWEDLAARLESRGSDTPERRAHRLEIAQEELARAKEFDVTLVNDRVENVVEGLIALASARSA</sequence>
<dbReference type="NCBIfam" id="NF041260">
    <property type="entry name" value="actino_IHF"/>
    <property type="match status" value="1"/>
</dbReference>
<dbReference type="NCBIfam" id="TIGR03263">
    <property type="entry name" value="guanyl_kin"/>
    <property type="match status" value="1"/>
</dbReference>
<evidence type="ECO:0000256" key="3">
    <source>
        <dbReference type="ARBA" id="ARBA00022679"/>
    </source>
</evidence>
<keyword evidence="3" id="KW-0808">Transferase</keyword>
<dbReference type="InterPro" id="IPR008145">
    <property type="entry name" value="GK/Ca_channel_bsu"/>
</dbReference>
<dbReference type="InterPro" id="IPR047806">
    <property type="entry name" value="IHF_actinobact"/>
</dbReference>
<name>A0A6J7J3C1_9ZZZZ</name>
<keyword evidence="5" id="KW-0418">Kinase</keyword>
<dbReference type="Pfam" id="PF22525">
    <property type="entry name" value="H2TH_5"/>
    <property type="match status" value="1"/>
</dbReference>
<evidence type="ECO:0000259" key="7">
    <source>
        <dbReference type="PROSITE" id="PS50052"/>
    </source>
</evidence>
<evidence type="ECO:0000256" key="1">
    <source>
        <dbReference type="ARBA" id="ARBA00005790"/>
    </source>
</evidence>
<dbReference type="Pfam" id="PF00625">
    <property type="entry name" value="Guanylate_kin"/>
    <property type="match status" value="1"/>
</dbReference>
<proteinExistence type="inferred from homology"/>
<dbReference type="PANTHER" id="PTHR23117">
    <property type="entry name" value="GUANYLATE KINASE-RELATED"/>
    <property type="match status" value="1"/>
</dbReference>
<evidence type="ECO:0000256" key="2">
    <source>
        <dbReference type="ARBA" id="ARBA00012961"/>
    </source>
</evidence>
<dbReference type="Gene3D" id="1.10.8.50">
    <property type="match status" value="1"/>
</dbReference>
<dbReference type="AlphaFoldDB" id="A0A6J7J3C1"/>
<dbReference type="FunFam" id="3.30.63.10:FF:000002">
    <property type="entry name" value="Guanylate kinase 1"/>
    <property type="match status" value="1"/>
</dbReference>
<feature type="domain" description="Guanylate kinase-like" evidence="7">
    <location>
        <begin position="115"/>
        <end position="292"/>
    </location>
</feature>
<gene>
    <name evidence="8" type="ORF">UFOPK3774_00452</name>
</gene>
<dbReference type="SUPFAM" id="SSF52540">
    <property type="entry name" value="P-loop containing nucleoside triphosphate hydrolases"/>
    <property type="match status" value="1"/>
</dbReference>
<protein>
    <recommendedName>
        <fullName evidence="2">guanylate kinase</fullName>
        <ecNumber evidence="2">2.7.4.8</ecNumber>
    </recommendedName>
</protein>
<dbReference type="GO" id="GO:0004385">
    <property type="term" value="F:GMP kinase activity"/>
    <property type="evidence" value="ECO:0007669"/>
    <property type="project" value="UniProtKB-EC"/>
</dbReference>
<organism evidence="8">
    <name type="scientific">freshwater metagenome</name>
    <dbReference type="NCBI Taxonomy" id="449393"/>
    <lineage>
        <taxon>unclassified sequences</taxon>
        <taxon>metagenomes</taxon>
        <taxon>ecological metagenomes</taxon>
    </lineage>
</organism>
<dbReference type="Gene3D" id="3.30.63.10">
    <property type="entry name" value="Guanylate Kinase phosphate binding domain"/>
    <property type="match status" value="1"/>
</dbReference>